<dbReference type="GO" id="GO:0008855">
    <property type="term" value="F:exodeoxyribonuclease VII activity"/>
    <property type="evidence" value="ECO:0007669"/>
    <property type="project" value="UniProtKB-EC"/>
</dbReference>
<evidence type="ECO:0000256" key="1">
    <source>
        <dbReference type="HAMAP-Rule" id="MF_00337"/>
    </source>
</evidence>
<gene>
    <name evidence="1 2" type="primary">xseB</name>
    <name evidence="2" type="ORF">KQI75_02065</name>
</gene>
<dbReference type="PANTHER" id="PTHR34137">
    <property type="entry name" value="EXODEOXYRIBONUCLEASE 7 SMALL SUBUNIT"/>
    <property type="match status" value="1"/>
</dbReference>
<dbReference type="HAMAP" id="MF_00337">
    <property type="entry name" value="Exonuc_7_S"/>
    <property type="match status" value="1"/>
</dbReference>
<dbReference type="Proteomes" id="UP000783588">
    <property type="component" value="Unassembled WGS sequence"/>
</dbReference>
<keyword evidence="3" id="KW-1185">Reference proteome</keyword>
<dbReference type="PIRSF" id="PIRSF006488">
    <property type="entry name" value="Exonuc_VII_S"/>
    <property type="match status" value="1"/>
</dbReference>
<sequence length="78" mass="8745">MSMEDLTFEQAMQRLEEIVSLLEDGKAPLNESMALFEEGTKLSAYLSQLLDTAEQKVTMITVRDGAETEIPFDTQEGE</sequence>
<keyword evidence="1" id="KW-0269">Exonuclease</keyword>
<comment type="subcellular location">
    <subcellularLocation>
        <location evidence="1">Cytoplasm</location>
    </subcellularLocation>
</comment>
<protein>
    <recommendedName>
        <fullName evidence="1">Exodeoxyribonuclease 7 small subunit</fullName>
        <ecNumber evidence="1">3.1.11.6</ecNumber>
    </recommendedName>
    <alternativeName>
        <fullName evidence="1">Exodeoxyribonuclease VII small subunit</fullName>
        <shortName evidence="1">Exonuclease VII small subunit</shortName>
    </alternativeName>
</protein>
<organism evidence="2 3">
    <name type="scientific">Butyricicoccus intestinisimiae</name>
    <dbReference type="NCBI Taxonomy" id="2841509"/>
    <lineage>
        <taxon>Bacteria</taxon>
        <taxon>Bacillati</taxon>
        <taxon>Bacillota</taxon>
        <taxon>Clostridia</taxon>
        <taxon>Eubacteriales</taxon>
        <taxon>Butyricicoccaceae</taxon>
        <taxon>Butyricicoccus</taxon>
    </lineage>
</organism>
<dbReference type="PANTHER" id="PTHR34137:SF1">
    <property type="entry name" value="EXODEOXYRIBONUCLEASE 7 SMALL SUBUNIT"/>
    <property type="match status" value="1"/>
</dbReference>
<dbReference type="NCBIfam" id="TIGR01280">
    <property type="entry name" value="xseB"/>
    <property type="match status" value="1"/>
</dbReference>
<dbReference type="InterPro" id="IPR003761">
    <property type="entry name" value="Exonuc_VII_S"/>
</dbReference>
<reference evidence="2 3" key="1">
    <citation type="submission" date="2021-06" db="EMBL/GenBank/DDBJ databases">
        <authorList>
            <person name="Sun Q."/>
            <person name="Li D."/>
        </authorList>
    </citation>
    <scope>NUCLEOTIDE SEQUENCE [LARGE SCALE GENOMIC DNA]</scope>
    <source>
        <strain evidence="2 3">MSJd-7</strain>
    </source>
</reference>
<evidence type="ECO:0000313" key="3">
    <source>
        <dbReference type="Proteomes" id="UP000783588"/>
    </source>
</evidence>
<keyword evidence="1 2" id="KW-0378">Hydrolase</keyword>
<evidence type="ECO:0000313" key="2">
    <source>
        <dbReference type="EMBL" id="MBU5489422.1"/>
    </source>
</evidence>
<comment type="catalytic activity">
    <reaction evidence="1">
        <text>Exonucleolytic cleavage in either 5'- to 3'- or 3'- to 5'-direction to yield nucleoside 5'-phosphates.</text>
        <dbReference type="EC" id="3.1.11.6"/>
    </reaction>
</comment>
<keyword evidence="1" id="KW-0963">Cytoplasm</keyword>
<accession>A0ABS6EP07</accession>
<comment type="function">
    <text evidence="1">Bidirectionally degrades single-stranded DNA into large acid-insoluble oligonucleotides, which are then degraded further into small acid-soluble oligonucleotides.</text>
</comment>
<comment type="subunit">
    <text evidence="1">Heterooligomer composed of large and small subunits.</text>
</comment>
<comment type="caution">
    <text evidence="2">The sequence shown here is derived from an EMBL/GenBank/DDBJ whole genome shotgun (WGS) entry which is preliminary data.</text>
</comment>
<name>A0ABS6EP07_9FIRM</name>
<comment type="similarity">
    <text evidence="1">Belongs to the XseB family.</text>
</comment>
<keyword evidence="1" id="KW-0540">Nuclease</keyword>
<dbReference type="EMBL" id="JAHLQI010000001">
    <property type="protein sequence ID" value="MBU5489422.1"/>
    <property type="molecule type" value="Genomic_DNA"/>
</dbReference>
<dbReference type="EC" id="3.1.11.6" evidence="1"/>
<dbReference type="Pfam" id="PF02609">
    <property type="entry name" value="Exonuc_VII_S"/>
    <property type="match status" value="1"/>
</dbReference>
<proteinExistence type="inferred from homology"/>